<keyword evidence="2" id="KW-1185">Reference proteome</keyword>
<comment type="caution">
    <text evidence="1">The sequence shown here is derived from an EMBL/GenBank/DDBJ whole genome shotgun (WGS) entry which is preliminary data.</text>
</comment>
<evidence type="ECO:0000313" key="2">
    <source>
        <dbReference type="Proteomes" id="UP000588604"/>
    </source>
</evidence>
<reference evidence="1 2" key="1">
    <citation type="submission" date="2020-08" db="EMBL/GenBank/DDBJ databases">
        <title>Genomic Encyclopedia of Type Strains, Phase IV (KMG-IV): sequencing the most valuable type-strain genomes for metagenomic binning, comparative biology and taxonomic classification.</title>
        <authorList>
            <person name="Goeker M."/>
        </authorList>
    </citation>
    <scope>NUCLEOTIDE SEQUENCE [LARGE SCALE GENOMIC DNA]</scope>
    <source>
        <strain evidence="1 2">DSM 102044</strain>
    </source>
</reference>
<name>A0A841MXW1_9BACT</name>
<gene>
    <name evidence="1" type="ORF">FHS59_004535</name>
</gene>
<keyword evidence="1" id="KW-0966">Cell projection</keyword>
<dbReference type="EMBL" id="JACIJO010000005">
    <property type="protein sequence ID" value="MBB6328876.1"/>
    <property type="molecule type" value="Genomic_DNA"/>
</dbReference>
<keyword evidence="1" id="KW-0282">Flagellum</keyword>
<organism evidence="1 2">
    <name type="scientific">Algoriphagus iocasae</name>
    <dbReference type="NCBI Taxonomy" id="1836499"/>
    <lineage>
        <taxon>Bacteria</taxon>
        <taxon>Pseudomonadati</taxon>
        <taxon>Bacteroidota</taxon>
        <taxon>Cytophagia</taxon>
        <taxon>Cytophagales</taxon>
        <taxon>Cyclobacteriaceae</taxon>
        <taxon>Algoriphagus</taxon>
    </lineage>
</organism>
<sequence length="224" mass="25648">MKKITIKNLIEFRRKSDRSKLTFLNNLRKEKAKKGDDSGGDYWVSCNSAVLNSFKTGRKELLQVKIEELKEMILSTSYDNTKKRFQRNIDVLVGFQDFDLDAIKPKGPLEFLHQKKVNSILTIGGLPIEAKPNHVFSFTDGISEEIGAVWFVTKLNGYDRNELGMFAETIFRYLKQHYSQDFFINKDYCVVVDVITGRVVKYSEMESGIVSALLDDTIAQLGKL</sequence>
<keyword evidence="1" id="KW-0969">Cilium</keyword>
<proteinExistence type="predicted"/>
<evidence type="ECO:0000313" key="1">
    <source>
        <dbReference type="EMBL" id="MBB6328876.1"/>
    </source>
</evidence>
<dbReference type="Proteomes" id="UP000588604">
    <property type="component" value="Unassembled WGS sequence"/>
</dbReference>
<protein>
    <submittedName>
        <fullName evidence="1">Anti-sigma28 factor (Negative regulator of flagellin synthesis)</fullName>
    </submittedName>
</protein>
<accession>A0A841MXW1</accession>
<dbReference type="RefSeq" id="WP_184498401.1">
    <property type="nucleotide sequence ID" value="NZ_JACIJO010000005.1"/>
</dbReference>
<dbReference type="AlphaFoldDB" id="A0A841MXW1"/>